<dbReference type="STRING" id="365046.Rta_04910"/>
<sequence length="547" mass="60910">MQVYESLGAAQAPQGLATPGFGAAPGWRRRPVVRGVCVLVLAAAAGLGWRLWTAEPLENIPLNLNMEHRDARGGPINPSTQSVNRYSSVLDELTRIPKIQLAPEGTRFSLQIASPDGGKTVNLENLDAYQMVPILPYATAPGGLDDFDRANLMLAEFGRNGLMLAYQARNSTLAYFNDLPRPFLNAGGEEDYTTGQGGAIVPNKLARPKRFSITNNCLKAGLWELSATDAVGEMYHAWFNMPWPVYAEMIRRANGIDLPDREIISALKYRGDITSVPADLGRLRTEGPLLFQGKAKVSAGKQIGSYSSQESRQKSQNKYFEVTRGFSLFGAANTIDAKTFADLEAGDIFSTRKFVNPGIYSGDEKKTIPFDPFWEDVEVRSVKPLTRFRDGKPAAAGDEFLEISVYAKDRQRRIVMGNIPLALLVDQEDYLLPSFGVGVNPPAEFAERRHLRLKDGPVPHYGYQTVWRDGQWRLENNHEGGVEQMALRVFTRGERTFLRVTFVAYERILDLLELEVEITEPLAQKLRASSSAYQPPLFRSYEDVNII</sequence>
<dbReference type="KEGG" id="rta:Rta_04910"/>
<dbReference type="HOGENOM" id="CLU_497701_0_0_4"/>
<dbReference type="PATRIC" id="fig|365046.3.peg.504"/>
<reference evidence="2" key="1">
    <citation type="submission" date="2006-01" db="EMBL/GenBank/DDBJ databases">
        <title>Genome of the cyst-dividing bacterium Ramlibacter tataouinensis.</title>
        <authorList>
            <person name="Barakat M."/>
            <person name="Ortet P."/>
            <person name="De Luca G."/>
            <person name="Jourlin-Castelli C."/>
            <person name="Ansaldi M."/>
            <person name="Py B."/>
            <person name="Fichant G."/>
            <person name="Coutinho P."/>
            <person name="Voulhoux R."/>
            <person name="Bastien O."/>
            <person name="Roy S."/>
            <person name="Marechal E."/>
            <person name="Henrissat B."/>
            <person name="Quentin Y."/>
            <person name="Noirot P."/>
            <person name="Filloux A."/>
            <person name="Mejean V."/>
            <person name="DuBow M."/>
            <person name="Barras F."/>
            <person name="Heulin T."/>
        </authorList>
    </citation>
    <scope>NUCLEOTIDE SEQUENCE [LARGE SCALE GENOMIC DNA]</scope>
    <source>
        <strain evidence="2">ATCC BAA-407 / DSM 14655 / LMG 21543 / TTB310</strain>
    </source>
</reference>
<proteinExistence type="predicted"/>
<evidence type="ECO:0000313" key="1">
    <source>
        <dbReference type="EMBL" id="AEG91567.1"/>
    </source>
</evidence>
<dbReference type="EMBL" id="CP000245">
    <property type="protein sequence ID" value="AEG91567.1"/>
    <property type="molecule type" value="Genomic_DNA"/>
</dbReference>
<keyword evidence="2" id="KW-1185">Reference proteome</keyword>
<dbReference type="AlphaFoldDB" id="F5XVJ1"/>
<dbReference type="OrthoDB" id="9786272at2"/>
<gene>
    <name evidence="1" type="ordered locus">Rta_04910</name>
</gene>
<protein>
    <submittedName>
        <fullName evidence="1">Uncharacterized protein</fullName>
    </submittedName>
</protein>
<reference evidence="1 2" key="2">
    <citation type="journal article" date="2011" name="PLoS ONE">
        <title>The Cyst-Dividing Bacterium Ramlibacter tataouinensis TTB310 Genome Reveals a Well-Stocked Toolbox for Adaptation to a Desert Environment.</title>
        <authorList>
            <person name="De Luca G."/>
            <person name="Barakat M."/>
            <person name="Ortet P."/>
            <person name="Fochesato S."/>
            <person name="Jourlin-Castelli C."/>
            <person name="Ansaldi M."/>
            <person name="Py B."/>
            <person name="Fichant G."/>
            <person name="Coutinho P.M."/>
            <person name="Voulhoux R."/>
            <person name="Bastien O."/>
            <person name="Marechal E."/>
            <person name="Henrissat B."/>
            <person name="Quentin Y."/>
            <person name="Noirot P."/>
            <person name="Filloux A."/>
            <person name="Mejean V."/>
            <person name="Dubow M.S."/>
            <person name="Barras F."/>
            <person name="Barbe V."/>
            <person name="Weissenbach J."/>
            <person name="Mihalcescu I."/>
            <person name="Vermeglio A."/>
            <person name="Achouak W."/>
            <person name="Heulin T."/>
        </authorList>
    </citation>
    <scope>NUCLEOTIDE SEQUENCE [LARGE SCALE GENOMIC DNA]</scope>
    <source>
        <strain evidence="2">ATCC BAA-407 / DSM 14655 / LMG 21543 / TTB310</strain>
    </source>
</reference>
<dbReference type="Proteomes" id="UP000008385">
    <property type="component" value="Chromosome"/>
</dbReference>
<accession>F5XVJ1</accession>
<dbReference type="RefSeq" id="WP_013899800.1">
    <property type="nucleotide sequence ID" value="NC_015677.1"/>
</dbReference>
<name>F5XVJ1_RAMTT</name>
<organism evidence="1 2">
    <name type="scientific">Ramlibacter tataouinensis (strain ATCC BAA-407 / DSM 14655 / LMG 21543 / TTB310)</name>
    <dbReference type="NCBI Taxonomy" id="365046"/>
    <lineage>
        <taxon>Bacteria</taxon>
        <taxon>Pseudomonadati</taxon>
        <taxon>Pseudomonadota</taxon>
        <taxon>Betaproteobacteria</taxon>
        <taxon>Burkholderiales</taxon>
        <taxon>Comamonadaceae</taxon>
        <taxon>Ramlibacter</taxon>
    </lineage>
</organism>
<evidence type="ECO:0000313" key="2">
    <source>
        <dbReference type="Proteomes" id="UP000008385"/>
    </source>
</evidence>